<proteinExistence type="predicted"/>
<protein>
    <submittedName>
        <fullName evidence="2">Uncharacterized protein</fullName>
    </submittedName>
</protein>
<reference evidence="2 3" key="1">
    <citation type="journal article" date="2015" name="Genome Biol. Evol.">
        <title>The genome of winter moth (Operophtera brumata) provides a genomic perspective on sexual dimorphism and phenology.</title>
        <authorList>
            <person name="Derks M.F."/>
            <person name="Smit S."/>
            <person name="Salis L."/>
            <person name="Schijlen E."/>
            <person name="Bossers A."/>
            <person name="Mateman C."/>
            <person name="Pijl A.S."/>
            <person name="de Ridder D."/>
            <person name="Groenen M.A."/>
            <person name="Visser M.E."/>
            <person name="Megens H.J."/>
        </authorList>
    </citation>
    <scope>NUCLEOTIDE SEQUENCE [LARGE SCALE GENOMIC DNA]</scope>
    <source>
        <strain evidence="2">WM2013NL</strain>
        <tissue evidence="2">Head and thorax</tissue>
    </source>
</reference>
<dbReference type="AlphaFoldDB" id="A0A0L7KTV9"/>
<accession>A0A0L7KTV9</accession>
<dbReference type="Proteomes" id="UP000037510">
    <property type="component" value="Unassembled WGS sequence"/>
</dbReference>
<comment type="caution">
    <text evidence="2">The sequence shown here is derived from an EMBL/GenBank/DDBJ whole genome shotgun (WGS) entry which is preliminary data.</text>
</comment>
<organism evidence="2 3">
    <name type="scientific">Operophtera brumata</name>
    <name type="common">Winter moth</name>
    <name type="synonym">Phalaena brumata</name>
    <dbReference type="NCBI Taxonomy" id="104452"/>
    <lineage>
        <taxon>Eukaryota</taxon>
        <taxon>Metazoa</taxon>
        <taxon>Ecdysozoa</taxon>
        <taxon>Arthropoda</taxon>
        <taxon>Hexapoda</taxon>
        <taxon>Insecta</taxon>
        <taxon>Pterygota</taxon>
        <taxon>Neoptera</taxon>
        <taxon>Endopterygota</taxon>
        <taxon>Lepidoptera</taxon>
        <taxon>Glossata</taxon>
        <taxon>Ditrysia</taxon>
        <taxon>Geometroidea</taxon>
        <taxon>Geometridae</taxon>
        <taxon>Larentiinae</taxon>
        <taxon>Operophtera</taxon>
    </lineage>
</organism>
<sequence>MYVQSSIRIIALLRHAAPNIARRRRVNIPILCMTQRKTAGLRHLSWLSHCKKKTQESKTVLRNPCKISIEERKNQTQKSRKLRNPS</sequence>
<feature type="region of interest" description="Disordered" evidence="1">
    <location>
        <begin position="67"/>
        <end position="86"/>
    </location>
</feature>
<evidence type="ECO:0000256" key="1">
    <source>
        <dbReference type="SAM" id="MobiDB-lite"/>
    </source>
</evidence>
<keyword evidence="3" id="KW-1185">Reference proteome</keyword>
<name>A0A0L7KTV9_OPEBR</name>
<evidence type="ECO:0000313" key="2">
    <source>
        <dbReference type="EMBL" id="KOB66693.1"/>
    </source>
</evidence>
<evidence type="ECO:0000313" key="3">
    <source>
        <dbReference type="Proteomes" id="UP000037510"/>
    </source>
</evidence>
<dbReference type="EMBL" id="JTDY01005727">
    <property type="protein sequence ID" value="KOB66693.1"/>
    <property type="molecule type" value="Genomic_DNA"/>
</dbReference>
<gene>
    <name evidence="2" type="ORF">OBRU01_15726</name>
</gene>